<gene>
    <name evidence="1" type="ORF">PGT21_037004</name>
</gene>
<accession>A0A5B0QQQ2</accession>
<name>A0A5B0QQQ2_PUCGR</name>
<proteinExistence type="predicted"/>
<keyword evidence="2" id="KW-1185">Reference proteome</keyword>
<evidence type="ECO:0000313" key="2">
    <source>
        <dbReference type="Proteomes" id="UP000324748"/>
    </source>
</evidence>
<protein>
    <submittedName>
        <fullName evidence="1">Uncharacterized protein</fullName>
    </submittedName>
</protein>
<reference evidence="1 2" key="1">
    <citation type="submission" date="2019-05" db="EMBL/GenBank/DDBJ databases">
        <title>Emergence of the Ug99 lineage of the wheat stem rust pathogen through somatic hybridization.</title>
        <authorList>
            <person name="Li F."/>
            <person name="Upadhyaya N.M."/>
            <person name="Sperschneider J."/>
            <person name="Matny O."/>
            <person name="Nguyen-Phuc H."/>
            <person name="Mago R."/>
            <person name="Raley C."/>
            <person name="Miller M.E."/>
            <person name="Silverstein K.A.T."/>
            <person name="Henningsen E."/>
            <person name="Hirsch C.D."/>
            <person name="Visser B."/>
            <person name="Pretorius Z.A."/>
            <person name="Steffenson B.J."/>
            <person name="Schwessinger B."/>
            <person name="Dodds P.N."/>
            <person name="Figueroa M."/>
        </authorList>
    </citation>
    <scope>NUCLEOTIDE SEQUENCE [LARGE SCALE GENOMIC DNA]</scope>
    <source>
        <strain evidence="1">21-0</strain>
    </source>
</reference>
<dbReference type="AlphaFoldDB" id="A0A5B0QQQ2"/>
<dbReference type="Proteomes" id="UP000324748">
    <property type="component" value="Unassembled WGS sequence"/>
</dbReference>
<evidence type="ECO:0000313" key="1">
    <source>
        <dbReference type="EMBL" id="KAA1115538.1"/>
    </source>
</evidence>
<sequence length="74" mass="7821">MSDRVAEPFPSRAPQEVSQIAAATRRPAAAAVHPSCLSTLPTDAHVPLQARLVAAQAVLARALRSLELVALRNN</sequence>
<organism evidence="1 2">
    <name type="scientific">Puccinia graminis f. sp. tritici</name>
    <dbReference type="NCBI Taxonomy" id="56615"/>
    <lineage>
        <taxon>Eukaryota</taxon>
        <taxon>Fungi</taxon>
        <taxon>Dikarya</taxon>
        <taxon>Basidiomycota</taxon>
        <taxon>Pucciniomycotina</taxon>
        <taxon>Pucciniomycetes</taxon>
        <taxon>Pucciniales</taxon>
        <taxon>Pucciniaceae</taxon>
        <taxon>Puccinia</taxon>
    </lineage>
</organism>
<dbReference type="EMBL" id="VSWC01000014">
    <property type="protein sequence ID" value="KAA1115538.1"/>
    <property type="molecule type" value="Genomic_DNA"/>
</dbReference>
<comment type="caution">
    <text evidence="1">The sequence shown here is derived from an EMBL/GenBank/DDBJ whole genome shotgun (WGS) entry which is preliminary data.</text>
</comment>